<sequence length="76" mass="8519">MSISNPIYDEKRPLAAIIEIANLSTDPMSSSTETGVMDGYLLGDSGYACRRYLLTMYLNTRSPPQERDVFAQTFFS</sequence>
<organism evidence="1 2">
    <name type="scientific">Mya arenaria</name>
    <name type="common">Soft-shell clam</name>
    <dbReference type="NCBI Taxonomy" id="6604"/>
    <lineage>
        <taxon>Eukaryota</taxon>
        <taxon>Metazoa</taxon>
        <taxon>Spiralia</taxon>
        <taxon>Lophotrochozoa</taxon>
        <taxon>Mollusca</taxon>
        <taxon>Bivalvia</taxon>
        <taxon>Autobranchia</taxon>
        <taxon>Heteroconchia</taxon>
        <taxon>Euheterodonta</taxon>
        <taxon>Imparidentia</taxon>
        <taxon>Neoheterodontei</taxon>
        <taxon>Myida</taxon>
        <taxon>Myoidea</taxon>
        <taxon>Myidae</taxon>
        <taxon>Mya</taxon>
    </lineage>
</organism>
<accession>A0ABY7EQR2</accession>
<name>A0ABY7EQR2_MYAAR</name>
<proteinExistence type="predicted"/>
<gene>
    <name evidence="1" type="ORF">MAR_025654</name>
</gene>
<evidence type="ECO:0000313" key="1">
    <source>
        <dbReference type="EMBL" id="WAR11474.1"/>
    </source>
</evidence>
<dbReference type="EMBL" id="CP111019">
    <property type="protein sequence ID" value="WAR11474.1"/>
    <property type="molecule type" value="Genomic_DNA"/>
</dbReference>
<evidence type="ECO:0000313" key="2">
    <source>
        <dbReference type="Proteomes" id="UP001164746"/>
    </source>
</evidence>
<evidence type="ECO:0008006" key="3">
    <source>
        <dbReference type="Google" id="ProtNLM"/>
    </source>
</evidence>
<reference evidence="1" key="1">
    <citation type="submission" date="2022-11" db="EMBL/GenBank/DDBJ databases">
        <title>Centuries of genome instability and evolution in soft-shell clam transmissible cancer (bioRxiv).</title>
        <authorList>
            <person name="Hart S.F.M."/>
            <person name="Yonemitsu M.A."/>
            <person name="Giersch R.M."/>
            <person name="Beal B.F."/>
            <person name="Arriagada G."/>
            <person name="Davis B.W."/>
            <person name="Ostrander E.A."/>
            <person name="Goff S.P."/>
            <person name="Metzger M.J."/>
        </authorList>
    </citation>
    <scope>NUCLEOTIDE SEQUENCE</scope>
    <source>
        <strain evidence="1">MELC-2E11</strain>
        <tissue evidence="1">Siphon/mantle</tissue>
    </source>
</reference>
<dbReference type="Proteomes" id="UP001164746">
    <property type="component" value="Chromosome 8"/>
</dbReference>
<keyword evidence="2" id="KW-1185">Reference proteome</keyword>
<protein>
    <recommendedName>
        <fullName evidence="3">Transposase</fullName>
    </recommendedName>
</protein>